<accession>A0A812DRZ3</accession>
<gene>
    <name evidence="2" type="ORF">SPHA_61135</name>
</gene>
<protein>
    <submittedName>
        <fullName evidence="2">Uncharacterized protein</fullName>
    </submittedName>
</protein>
<name>A0A812DRZ3_ACAPH</name>
<keyword evidence="1" id="KW-0732">Signal</keyword>
<feature type="signal peptide" evidence="1">
    <location>
        <begin position="1"/>
        <end position="19"/>
    </location>
</feature>
<keyword evidence="3" id="KW-1185">Reference proteome</keyword>
<dbReference type="Proteomes" id="UP000597762">
    <property type="component" value="Unassembled WGS sequence"/>
</dbReference>
<evidence type="ECO:0000313" key="3">
    <source>
        <dbReference type="Proteomes" id="UP000597762"/>
    </source>
</evidence>
<proteinExistence type="predicted"/>
<dbReference type="AlphaFoldDB" id="A0A812DRZ3"/>
<reference evidence="2" key="1">
    <citation type="submission" date="2021-01" db="EMBL/GenBank/DDBJ databases">
        <authorList>
            <person name="Li R."/>
            <person name="Bekaert M."/>
        </authorList>
    </citation>
    <scope>NUCLEOTIDE SEQUENCE</scope>
    <source>
        <strain evidence="2">Farmed</strain>
    </source>
</reference>
<sequence length="187" mass="20812">MATIMNLSFHPLLPSVCLCMPTPSSSVSLRPSHTLSHSWSVCQSLTLTHLCLSQSVTAATHSQSLSAVTQLLPTTCYVSVCQHHPHPSLSVSLLSLFQLSIFLVSHFLLWSTFDNLSNFPFLSCIILSHTHFSAHPYLFLTPLPAQPLYPPHFYSSPSLLLPFYLSPHTFYYSCSLPHTSTYLSFLS</sequence>
<evidence type="ECO:0000313" key="2">
    <source>
        <dbReference type="EMBL" id="CAE1309391.1"/>
    </source>
</evidence>
<dbReference type="EMBL" id="CAHIKZ030004296">
    <property type="protein sequence ID" value="CAE1309391.1"/>
    <property type="molecule type" value="Genomic_DNA"/>
</dbReference>
<evidence type="ECO:0000256" key="1">
    <source>
        <dbReference type="SAM" id="SignalP"/>
    </source>
</evidence>
<comment type="caution">
    <text evidence="2">The sequence shown here is derived from an EMBL/GenBank/DDBJ whole genome shotgun (WGS) entry which is preliminary data.</text>
</comment>
<organism evidence="2 3">
    <name type="scientific">Acanthosepion pharaonis</name>
    <name type="common">Pharaoh cuttlefish</name>
    <name type="synonym">Sepia pharaonis</name>
    <dbReference type="NCBI Taxonomy" id="158019"/>
    <lineage>
        <taxon>Eukaryota</taxon>
        <taxon>Metazoa</taxon>
        <taxon>Spiralia</taxon>
        <taxon>Lophotrochozoa</taxon>
        <taxon>Mollusca</taxon>
        <taxon>Cephalopoda</taxon>
        <taxon>Coleoidea</taxon>
        <taxon>Decapodiformes</taxon>
        <taxon>Sepiida</taxon>
        <taxon>Sepiina</taxon>
        <taxon>Sepiidae</taxon>
        <taxon>Acanthosepion</taxon>
    </lineage>
</organism>
<feature type="chain" id="PRO_5032733964" evidence="1">
    <location>
        <begin position="20"/>
        <end position="187"/>
    </location>
</feature>